<evidence type="ECO:0000256" key="6">
    <source>
        <dbReference type="SAM" id="Phobius"/>
    </source>
</evidence>
<evidence type="ECO:0000256" key="1">
    <source>
        <dbReference type="ARBA" id="ARBA00004651"/>
    </source>
</evidence>
<feature type="transmembrane region" description="Helical" evidence="6">
    <location>
        <begin position="268"/>
        <end position="286"/>
    </location>
</feature>
<accession>A0A438AMT4</accession>
<name>A0A438AMT4_9RHOB</name>
<dbReference type="InterPro" id="IPR036259">
    <property type="entry name" value="MFS_trans_sf"/>
</dbReference>
<organism evidence="8 9">
    <name type="scientific">Mesobaculum littorinae</name>
    <dbReference type="NCBI Taxonomy" id="2486419"/>
    <lineage>
        <taxon>Bacteria</taxon>
        <taxon>Pseudomonadati</taxon>
        <taxon>Pseudomonadota</taxon>
        <taxon>Alphaproteobacteria</taxon>
        <taxon>Rhodobacterales</taxon>
        <taxon>Roseobacteraceae</taxon>
        <taxon>Mesobaculum</taxon>
    </lineage>
</organism>
<feature type="transmembrane region" description="Helical" evidence="6">
    <location>
        <begin position="245"/>
        <end position="262"/>
    </location>
</feature>
<dbReference type="GO" id="GO:0022857">
    <property type="term" value="F:transmembrane transporter activity"/>
    <property type="evidence" value="ECO:0007669"/>
    <property type="project" value="InterPro"/>
</dbReference>
<feature type="transmembrane region" description="Helical" evidence="6">
    <location>
        <begin position="48"/>
        <end position="71"/>
    </location>
</feature>
<feature type="transmembrane region" description="Helical" evidence="6">
    <location>
        <begin position="20"/>
        <end position="41"/>
    </location>
</feature>
<dbReference type="EMBL" id="RQXX01000001">
    <property type="protein sequence ID" value="RVV99992.1"/>
    <property type="molecule type" value="Genomic_DNA"/>
</dbReference>
<dbReference type="OrthoDB" id="9788453at2"/>
<dbReference type="InterPro" id="IPR050189">
    <property type="entry name" value="MFS_Efflux_Transporters"/>
</dbReference>
<sequence>MSLLPPIARSLSLSEPAAGHLISAYALGVLVGAPLISILFSRSPRKPVLIGLMLLVALGNGLSALAAAYPTMMASRFLAGVPHGAYLGMASLVAASLAPEDRRTEAVGYLLLGLTIATIVGVPGATWLGTLAGWRWGFAAVAALALATAAAILVFVPFQRAEASASPLRELGALTLPNVWLTVGIAAIGYGGLFSVYAYLTATLDQVTGVSEVVVPFVVAAFGIGMTIGSLVVPRLADRAQMPTAGATLVWTAVALALYPLAAENVWWISLDVACIGVIMSMTAVLQKRLMDVAGDAQNLAAALNHVAINTANALGPFLAGLALSAGFGLTSTGLVGVALTFAGLVVWAFAWRYDRLHGGPGRHTAPSPEGGLVQARTAMEDLRP</sequence>
<gene>
    <name evidence="8" type="ORF">EKE94_01655</name>
</gene>
<feature type="transmembrane region" description="Helical" evidence="6">
    <location>
        <begin position="334"/>
        <end position="354"/>
    </location>
</feature>
<feature type="transmembrane region" description="Helical" evidence="6">
    <location>
        <begin position="307"/>
        <end position="328"/>
    </location>
</feature>
<feature type="transmembrane region" description="Helical" evidence="6">
    <location>
        <begin position="213"/>
        <end position="233"/>
    </location>
</feature>
<dbReference type="PANTHER" id="PTHR43124">
    <property type="entry name" value="PURINE EFFLUX PUMP PBUE"/>
    <property type="match status" value="1"/>
</dbReference>
<evidence type="ECO:0000259" key="7">
    <source>
        <dbReference type="PROSITE" id="PS50850"/>
    </source>
</evidence>
<comment type="caution">
    <text evidence="8">The sequence shown here is derived from an EMBL/GenBank/DDBJ whole genome shotgun (WGS) entry which is preliminary data.</text>
</comment>
<reference evidence="8 9" key="1">
    <citation type="submission" date="2018-11" db="EMBL/GenBank/DDBJ databases">
        <title>Mesobaculum littorinae gen. nov., sp. nov., isolated from Littorina scabra that represents a novel genus of the order Rhodobacteraceae.</title>
        <authorList>
            <person name="Li F."/>
        </authorList>
    </citation>
    <scope>NUCLEOTIDE SEQUENCE [LARGE SCALE GENOMIC DNA]</scope>
    <source>
        <strain evidence="8 9">M0103</strain>
    </source>
</reference>
<evidence type="ECO:0000256" key="3">
    <source>
        <dbReference type="ARBA" id="ARBA00022692"/>
    </source>
</evidence>
<keyword evidence="3 6" id="KW-0812">Transmembrane</keyword>
<evidence type="ECO:0000256" key="4">
    <source>
        <dbReference type="ARBA" id="ARBA00022989"/>
    </source>
</evidence>
<keyword evidence="9" id="KW-1185">Reference proteome</keyword>
<evidence type="ECO:0000313" key="9">
    <source>
        <dbReference type="Proteomes" id="UP000285908"/>
    </source>
</evidence>
<comment type="subcellular location">
    <subcellularLocation>
        <location evidence="1">Cell membrane</location>
        <topology evidence="1">Multi-pass membrane protein</topology>
    </subcellularLocation>
</comment>
<dbReference type="SUPFAM" id="SSF103473">
    <property type="entry name" value="MFS general substrate transporter"/>
    <property type="match status" value="1"/>
</dbReference>
<feature type="transmembrane region" description="Helical" evidence="6">
    <location>
        <begin position="77"/>
        <end position="97"/>
    </location>
</feature>
<evidence type="ECO:0000256" key="5">
    <source>
        <dbReference type="ARBA" id="ARBA00023136"/>
    </source>
</evidence>
<dbReference type="Pfam" id="PF07690">
    <property type="entry name" value="MFS_1"/>
    <property type="match status" value="1"/>
</dbReference>
<evidence type="ECO:0000256" key="2">
    <source>
        <dbReference type="ARBA" id="ARBA00022475"/>
    </source>
</evidence>
<dbReference type="AlphaFoldDB" id="A0A438AMT4"/>
<evidence type="ECO:0000313" key="8">
    <source>
        <dbReference type="EMBL" id="RVV99992.1"/>
    </source>
</evidence>
<keyword evidence="4 6" id="KW-1133">Transmembrane helix</keyword>
<dbReference type="Gene3D" id="1.20.1250.20">
    <property type="entry name" value="MFS general substrate transporter like domains"/>
    <property type="match status" value="1"/>
</dbReference>
<keyword evidence="2" id="KW-1003">Cell membrane</keyword>
<feature type="transmembrane region" description="Helical" evidence="6">
    <location>
        <begin position="179"/>
        <end position="201"/>
    </location>
</feature>
<protein>
    <submittedName>
        <fullName evidence="8">MFS transporter</fullName>
    </submittedName>
</protein>
<dbReference type="CDD" id="cd17324">
    <property type="entry name" value="MFS_NepI_like"/>
    <property type="match status" value="1"/>
</dbReference>
<dbReference type="InterPro" id="IPR020846">
    <property type="entry name" value="MFS_dom"/>
</dbReference>
<dbReference type="InterPro" id="IPR011701">
    <property type="entry name" value="MFS"/>
</dbReference>
<dbReference type="PANTHER" id="PTHR43124:SF3">
    <property type="entry name" value="CHLORAMPHENICOL EFFLUX PUMP RV0191"/>
    <property type="match status" value="1"/>
</dbReference>
<keyword evidence="5 6" id="KW-0472">Membrane</keyword>
<feature type="transmembrane region" description="Helical" evidence="6">
    <location>
        <begin position="136"/>
        <end position="158"/>
    </location>
</feature>
<feature type="domain" description="Major facilitator superfamily (MFS) profile" evidence="7">
    <location>
        <begin position="1"/>
        <end position="356"/>
    </location>
</feature>
<dbReference type="GO" id="GO:0005886">
    <property type="term" value="C:plasma membrane"/>
    <property type="evidence" value="ECO:0007669"/>
    <property type="project" value="UniProtKB-SubCell"/>
</dbReference>
<dbReference type="Proteomes" id="UP000285908">
    <property type="component" value="Unassembled WGS sequence"/>
</dbReference>
<dbReference type="PROSITE" id="PS50850">
    <property type="entry name" value="MFS"/>
    <property type="match status" value="1"/>
</dbReference>
<proteinExistence type="predicted"/>
<feature type="transmembrane region" description="Helical" evidence="6">
    <location>
        <begin position="109"/>
        <end position="130"/>
    </location>
</feature>